<name>A0A2G0CB23_9BACT</name>
<feature type="transmembrane region" description="Helical" evidence="1">
    <location>
        <begin position="21"/>
        <end position="41"/>
    </location>
</feature>
<organism evidence="3 4">
    <name type="scientific">Neolewinella marina</name>
    <dbReference type="NCBI Taxonomy" id="438751"/>
    <lineage>
        <taxon>Bacteria</taxon>
        <taxon>Pseudomonadati</taxon>
        <taxon>Bacteroidota</taxon>
        <taxon>Saprospiria</taxon>
        <taxon>Saprospirales</taxon>
        <taxon>Lewinellaceae</taxon>
        <taxon>Neolewinella</taxon>
    </lineage>
</organism>
<keyword evidence="4" id="KW-1185">Reference proteome</keyword>
<dbReference type="RefSeq" id="WP_099107861.1">
    <property type="nucleotide sequence ID" value="NZ_JAATJF010000001.1"/>
</dbReference>
<feature type="transmembrane region" description="Helical" evidence="1">
    <location>
        <begin position="66"/>
        <end position="84"/>
    </location>
</feature>
<reference evidence="3 4" key="1">
    <citation type="submission" date="2017-10" db="EMBL/GenBank/DDBJ databases">
        <title>The draft genome sequence of Lewinella marina KCTC 32374.</title>
        <authorList>
            <person name="Wang K."/>
        </authorList>
    </citation>
    <scope>NUCLEOTIDE SEQUENCE [LARGE SCALE GENOMIC DNA]</scope>
    <source>
        <strain evidence="3 4">MKG-38</strain>
    </source>
</reference>
<evidence type="ECO:0000259" key="2">
    <source>
        <dbReference type="Pfam" id="PF07853"/>
    </source>
</evidence>
<keyword evidence="1" id="KW-0472">Membrane</keyword>
<comment type="caution">
    <text evidence="3">The sequence shown here is derived from an EMBL/GenBank/DDBJ whole genome shotgun (WGS) entry which is preliminary data.</text>
</comment>
<feature type="transmembrane region" description="Helical" evidence="1">
    <location>
        <begin position="112"/>
        <end position="135"/>
    </location>
</feature>
<keyword evidence="1" id="KW-1133">Transmembrane helix</keyword>
<dbReference type="Proteomes" id="UP000226437">
    <property type="component" value="Unassembled WGS sequence"/>
</dbReference>
<dbReference type="EMBL" id="PDLO01000012">
    <property type="protein sequence ID" value="PHK97127.1"/>
    <property type="molecule type" value="Genomic_DNA"/>
</dbReference>
<evidence type="ECO:0000313" key="4">
    <source>
        <dbReference type="Proteomes" id="UP000226437"/>
    </source>
</evidence>
<accession>A0A2G0CB23</accession>
<dbReference type="AlphaFoldDB" id="A0A2G0CB23"/>
<keyword evidence="1" id="KW-0812">Transmembrane</keyword>
<evidence type="ECO:0000256" key="1">
    <source>
        <dbReference type="SAM" id="Phobius"/>
    </source>
</evidence>
<dbReference type="Pfam" id="PF07853">
    <property type="entry name" value="DUF1648"/>
    <property type="match status" value="1"/>
</dbReference>
<dbReference type="InterPro" id="IPR012867">
    <property type="entry name" value="DUF1648"/>
</dbReference>
<feature type="domain" description="DUF1648" evidence="2">
    <location>
        <begin position="29"/>
        <end position="73"/>
    </location>
</feature>
<feature type="transmembrane region" description="Helical" evidence="1">
    <location>
        <begin position="141"/>
        <end position="162"/>
    </location>
</feature>
<sequence length="168" mass="19062">MPRDPARPRPDLPPTPGDQRLALAGWLGVIAHFTVVLLAYGELPERIPLHFDLFGMPDRYGDKVHIWWLVGLGLLLQVGSYWAARHPHTFNYPRRITHENARRQYRNAIRMVRAVTAVTVWAFVYITSATVRVALGQQDGLGAWFTPLFLLAVFGTLAVFAYRAVRDT</sequence>
<protein>
    <recommendedName>
        <fullName evidence="2">DUF1648 domain-containing protein</fullName>
    </recommendedName>
</protein>
<proteinExistence type="predicted"/>
<evidence type="ECO:0000313" key="3">
    <source>
        <dbReference type="EMBL" id="PHK97127.1"/>
    </source>
</evidence>
<dbReference type="OrthoDB" id="9808690at2"/>
<gene>
    <name evidence="3" type="ORF">CGL56_17375</name>
</gene>